<evidence type="ECO:0000313" key="1">
    <source>
        <dbReference type="EMBL" id="KAF7823681.1"/>
    </source>
</evidence>
<dbReference type="EMBL" id="JAAIUW010000007">
    <property type="protein sequence ID" value="KAF7823681.1"/>
    <property type="molecule type" value="Genomic_DNA"/>
</dbReference>
<evidence type="ECO:0000313" key="2">
    <source>
        <dbReference type="Proteomes" id="UP000634136"/>
    </source>
</evidence>
<protein>
    <recommendedName>
        <fullName evidence="3">Retrotransposon gag domain-containing protein</fullName>
    </recommendedName>
</protein>
<accession>A0A834TMG3</accession>
<evidence type="ECO:0008006" key="3">
    <source>
        <dbReference type="Google" id="ProtNLM"/>
    </source>
</evidence>
<reference evidence="1" key="1">
    <citation type="submission" date="2020-09" db="EMBL/GenBank/DDBJ databases">
        <title>Genome-Enabled Discovery of Anthraquinone Biosynthesis in Senna tora.</title>
        <authorList>
            <person name="Kang S.-H."/>
            <person name="Pandey R.P."/>
            <person name="Lee C.-M."/>
            <person name="Sim J.-S."/>
            <person name="Jeong J.-T."/>
            <person name="Choi B.-S."/>
            <person name="Jung M."/>
            <person name="Ginzburg D."/>
            <person name="Zhao K."/>
            <person name="Won S.Y."/>
            <person name="Oh T.-J."/>
            <person name="Yu Y."/>
            <person name="Kim N.-H."/>
            <person name="Lee O.R."/>
            <person name="Lee T.-H."/>
            <person name="Bashyal P."/>
            <person name="Kim T.-S."/>
            <person name="Lee W.-H."/>
            <person name="Kawkins C."/>
            <person name="Kim C.-K."/>
            <person name="Kim J.S."/>
            <person name="Ahn B.O."/>
            <person name="Rhee S.Y."/>
            <person name="Sohng J.K."/>
        </authorList>
    </citation>
    <scope>NUCLEOTIDE SEQUENCE</scope>
    <source>
        <tissue evidence="1">Leaf</tissue>
    </source>
</reference>
<organism evidence="1 2">
    <name type="scientific">Senna tora</name>
    <dbReference type="NCBI Taxonomy" id="362788"/>
    <lineage>
        <taxon>Eukaryota</taxon>
        <taxon>Viridiplantae</taxon>
        <taxon>Streptophyta</taxon>
        <taxon>Embryophyta</taxon>
        <taxon>Tracheophyta</taxon>
        <taxon>Spermatophyta</taxon>
        <taxon>Magnoliopsida</taxon>
        <taxon>eudicotyledons</taxon>
        <taxon>Gunneridae</taxon>
        <taxon>Pentapetalae</taxon>
        <taxon>rosids</taxon>
        <taxon>fabids</taxon>
        <taxon>Fabales</taxon>
        <taxon>Fabaceae</taxon>
        <taxon>Caesalpinioideae</taxon>
        <taxon>Cassia clade</taxon>
        <taxon>Senna</taxon>
    </lineage>
</organism>
<proteinExistence type="predicted"/>
<dbReference type="AlphaFoldDB" id="A0A834TMG3"/>
<comment type="caution">
    <text evidence="1">The sequence shown here is derived from an EMBL/GenBank/DDBJ whole genome shotgun (WGS) entry which is preliminary data.</text>
</comment>
<sequence>MGNWQRNEYYLLAFFHRNLIGFAYDWWRKAAIGVQPPMTDQEICKYFSRSLNDPCYNLMIIVPFKDFSQLVAMGEDIDLQTMEGCKPPLMEAQPNTNAGRGANCIEAIYQERAHSIRTMFAQASDNSWK</sequence>
<dbReference type="OrthoDB" id="1750196at2759"/>
<keyword evidence="2" id="KW-1185">Reference proteome</keyword>
<dbReference type="Proteomes" id="UP000634136">
    <property type="component" value="Unassembled WGS sequence"/>
</dbReference>
<name>A0A834TMG3_9FABA</name>
<gene>
    <name evidence="1" type="ORF">G2W53_021825</name>
</gene>